<protein>
    <recommendedName>
        <fullName evidence="2">Fibulin C-terminal Ig-like domain-containing protein</fullName>
    </recommendedName>
</protein>
<evidence type="ECO:0000313" key="3">
    <source>
        <dbReference type="Ensembl" id="ENSHHUP00000073117.1"/>
    </source>
</evidence>
<evidence type="ECO:0000259" key="2">
    <source>
        <dbReference type="Pfam" id="PF22914"/>
    </source>
</evidence>
<dbReference type="STRING" id="62062.ENSHHUP00000073117"/>
<feature type="domain" description="Fibulin C-terminal Ig-like" evidence="2">
    <location>
        <begin position="12"/>
        <end position="62"/>
    </location>
</feature>
<keyword evidence="1" id="KW-0677">Repeat</keyword>
<dbReference type="InterPro" id="IPR055088">
    <property type="entry name" value="Fibulin_C"/>
</dbReference>
<evidence type="ECO:0000256" key="1">
    <source>
        <dbReference type="ARBA" id="ARBA00022737"/>
    </source>
</evidence>
<dbReference type="Ensembl" id="ENSHHUT00000075527.1">
    <property type="protein sequence ID" value="ENSHHUP00000073117.1"/>
    <property type="gene ID" value="ENSHHUG00000042931.1"/>
</dbReference>
<dbReference type="Pfam" id="PF22914">
    <property type="entry name" value="Fibulin_C"/>
    <property type="match status" value="1"/>
</dbReference>
<sequence>MVMSGLFRVSTVKNMNNISAMMVQARAVTGPKEYNLELEMVSVNPLMIYQTSSALRLSVFVGPSEETDGGKRKKQK</sequence>
<reference evidence="3" key="2">
    <citation type="submission" date="2025-08" db="UniProtKB">
        <authorList>
            <consortium name="Ensembl"/>
        </authorList>
    </citation>
    <scope>IDENTIFICATION</scope>
</reference>
<evidence type="ECO:0000313" key="4">
    <source>
        <dbReference type="Proteomes" id="UP000314982"/>
    </source>
</evidence>
<reference evidence="3" key="3">
    <citation type="submission" date="2025-09" db="UniProtKB">
        <authorList>
            <consortium name="Ensembl"/>
        </authorList>
    </citation>
    <scope>IDENTIFICATION</scope>
</reference>
<dbReference type="Proteomes" id="UP000314982">
    <property type="component" value="Unassembled WGS sequence"/>
</dbReference>
<keyword evidence="4" id="KW-1185">Reference proteome</keyword>
<organism evidence="3 4">
    <name type="scientific">Hucho hucho</name>
    <name type="common">huchen</name>
    <dbReference type="NCBI Taxonomy" id="62062"/>
    <lineage>
        <taxon>Eukaryota</taxon>
        <taxon>Metazoa</taxon>
        <taxon>Chordata</taxon>
        <taxon>Craniata</taxon>
        <taxon>Vertebrata</taxon>
        <taxon>Euteleostomi</taxon>
        <taxon>Actinopterygii</taxon>
        <taxon>Neopterygii</taxon>
        <taxon>Teleostei</taxon>
        <taxon>Protacanthopterygii</taxon>
        <taxon>Salmoniformes</taxon>
        <taxon>Salmonidae</taxon>
        <taxon>Salmoninae</taxon>
        <taxon>Hucho</taxon>
    </lineage>
</organism>
<dbReference type="AlphaFoldDB" id="A0A4W5QAL5"/>
<proteinExistence type="predicted"/>
<name>A0A4W5QAL5_9TELE</name>
<accession>A0A4W5QAL5</accession>
<reference evidence="4" key="1">
    <citation type="submission" date="2018-06" db="EMBL/GenBank/DDBJ databases">
        <title>Genome assembly of Danube salmon.</title>
        <authorList>
            <person name="Macqueen D.J."/>
            <person name="Gundappa M.K."/>
        </authorList>
    </citation>
    <scope>NUCLEOTIDE SEQUENCE [LARGE SCALE GENOMIC DNA]</scope>
</reference>